<comment type="subcellular location">
    <subcellularLocation>
        <location evidence="2 5">Secreted</location>
        <location evidence="2 5">Cell wall</location>
    </subcellularLocation>
</comment>
<organism evidence="6 7">
    <name type="scientific">Aristolochia fimbriata</name>
    <name type="common">White veined hardy Dutchman's pipe vine</name>
    <dbReference type="NCBI Taxonomy" id="158543"/>
    <lineage>
        <taxon>Eukaryota</taxon>
        <taxon>Viridiplantae</taxon>
        <taxon>Streptophyta</taxon>
        <taxon>Embryophyta</taxon>
        <taxon>Tracheophyta</taxon>
        <taxon>Spermatophyta</taxon>
        <taxon>Magnoliopsida</taxon>
        <taxon>Magnoliidae</taxon>
        <taxon>Piperales</taxon>
        <taxon>Aristolochiaceae</taxon>
        <taxon>Aristolochia</taxon>
    </lineage>
</organism>
<dbReference type="InterPro" id="IPR004963">
    <property type="entry name" value="PAE/NOTUM"/>
</dbReference>
<dbReference type="GO" id="GO:0016787">
    <property type="term" value="F:hydrolase activity"/>
    <property type="evidence" value="ECO:0007669"/>
    <property type="project" value="UniProtKB-KW"/>
</dbReference>
<evidence type="ECO:0000256" key="2">
    <source>
        <dbReference type="ARBA" id="ARBA00004191"/>
    </source>
</evidence>
<evidence type="ECO:0000256" key="3">
    <source>
        <dbReference type="ARBA" id="ARBA00005784"/>
    </source>
</evidence>
<gene>
    <name evidence="6" type="ORF">H6P81_016472</name>
</gene>
<keyword evidence="5" id="KW-0961">Cell wall biogenesis/degradation</keyword>
<evidence type="ECO:0000313" key="7">
    <source>
        <dbReference type="Proteomes" id="UP000825729"/>
    </source>
</evidence>
<dbReference type="EC" id="3.1.1.-" evidence="5"/>
<accession>A0AAV7E8G1</accession>
<keyword evidence="7" id="KW-1185">Reference proteome</keyword>
<dbReference type="AlphaFoldDB" id="A0AAV7E8G1"/>
<keyword evidence="5" id="KW-0378">Hydrolase</keyword>
<comment type="similarity">
    <text evidence="3 5">Belongs to the pectinacetylesterase family.</text>
</comment>
<proteinExistence type="inferred from homology"/>
<dbReference type="PANTHER" id="PTHR21562:SF83">
    <property type="entry name" value="PECTIN ACETYLESTERASE 4"/>
    <property type="match status" value="1"/>
</dbReference>
<evidence type="ECO:0000313" key="6">
    <source>
        <dbReference type="EMBL" id="KAG9445132.1"/>
    </source>
</evidence>
<evidence type="ECO:0000256" key="4">
    <source>
        <dbReference type="ARBA" id="ARBA00022512"/>
    </source>
</evidence>
<protein>
    <recommendedName>
        <fullName evidence="5">Pectin acetylesterase</fullName>
        <ecNumber evidence="5">3.1.1.-</ecNumber>
    </recommendedName>
</protein>
<keyword evidence="4 5" id="KW-0134">Cell wall</keyword>
<name>A0AAV7E8G1_ARIFI</name>
<dbReference type="Pfam" id="PF03283">
    <property type="entry name" value="PAE"/>
    <property type="match status" value="1"/>
</dbReference>
<dbReference type="EMBL" id="JAINDJ010000006">
    <property type="protein sequence ID" value="KAG9445132.1"/>
    <property type="molecule type" value="Genomic_DNA"/>
</dbReference>
<sequence>MQKIEAPRGSGSGSNSWLLHIEGGGWCNSVASCSFRKTTALGSSDHMENQVVFSGILGHDQSQNPDFFNWNKVKIRYCDGGSLAGFVESEVQNGTKLFFRGQLIWEAIMDELLSLGLANARQALLSGCSAGGLATLIHCDDFRELLPKEATVKCLADAAFFLDEEDISGKRSMRSFYNEVVSLQGISRNLHKDCTSRMDPSQCFFPQQIVKSTKTPVFLVNPAYDFWQIQNILVPSNSDPYGKWLRCKQNIQNCDSDQIERLQGFRASLLNALSEFQKKKEIGMFINSCFIHCQTWISNTWHAPNSPTLNNRTIAEAVGDWYFNRKQAKEEDCRYPCNPTCYNMVFG</sequence>
<evidence type="ECO:0000256" key="1">
    <source>
        <dbReference type="ARBA" id="ARBA00003534"/>
    </source>
</evidence>
<reference evidence="6 7" key="1">
    <citation type="submission" date="2021-07" db="EMBL/GenBank/DDBJ databases">
        <title>The Aristolochia fimbriata genome: insights into angiosperm evolution, floral development and chemical biosynthesis.</title>
        <authorList>
            <person name="Jiao Y."/>
        </authorList>
    </citation>
    <scope>NUCLEOTIDE SEQUENCE [LARGE SCALE GENOMIC DNA]</scope>
    <source>
        <strain evidence="6">IBCAS-2021</strain>
        <tissue evidence="6">Leaf</tissue>
    </source>
</reference>
<comment type="function">
    <text evidence="1 5">Hydrolyzes acetyl esters in homogalacturonan regions of pectin. In type I primary cell wall, galacturonic acid residues of pectin can be acetylated at the O-2 and O-3 positions. Decreasing the degree of acetylation of pectin gels in vitro alters their physical properties.</text>
</comment>
<keyword evidence="5" id="KW-0964">Secreted</keyword>
<dbReference type="GO" id="GO:0071555">
    <property type="term" value="P:cell wall organization"/>
    <property type="evidence" value="ECO:0007669"/>
    <property type="project" value="UniProtKB-KW"/>
</dbReference>
<dbReference type="PROSITE" id="PS51257">
    <property type="entry name" value="PROKAR_LIPOPROTEIN"/>
    <property type="match status" value="1"/>
</dbReference>
<dbReference type="Proteomes" id="UP000825729">
    <property type="component" value="Unassembled WGS sequence"/>
</dbReference>
<comment type="caution">
    <text evidence="6">The sequence shown here is derived from an EMBL/GenBank/DDBJ whole genome shotgun (WGS) entry which is preliminary data.</text>
</comment>
<dbReference type="PANTHER" id="PTHR21562">
    <property type="entry name" value="NOTUM-RELATED"/>
    <property type="match status" value="1"/>
</dbReference>
<evidence type="ECO:0000256" key="5">
    <source>
        <dbReference type="RuleBase" id="RU363114"/>
    </source>
</evidence>